<comment type="caution">
    <text evidence="1">The sequence shown here is derived from an EMBL/GenBank/DDBJ whole genome shotgun (WGS) entry which is preliminary data.</text>
</comment>
<evidence type="ECO:0000313" key="2">
    <source>
        <dbReference type="Proteomes" id="UP001060085"/>
    </source>
</evidence>
<evidence type="ECO:0000313" key="1">
    <source>
        <dbReference type="EMBL" id="KAI5658793.1"/>
    </source>
</evidence>
<dbReference type="Proteomes" id="UP001060085">
    <property type="component" value="Linkage Group LG06"/>
</dbReference>
<sequence length="114" mass="12739">MASLVSLSFNFYSLHKGPKTLVHGAFAWKLAGRRLQSPITCNKEVQLLWSNCSNRGIFAVNRSSFFTMAFSRNFCVPISSHFGVSSTYVMISGFWVGPDVDDGWGFVEALVHRI</sequence>
<dbReference type="EMBL" id="CM044706">
    <property type="protein sequence ID" value="KAI5658793.1"/>
    <property type="molecule type" value="Genomic_DNA"/>
</dbReference>
<gene>
    <name evidence="1" type="ORF">M9H77_27586</name>
</gene>
<protein>
    <submittedName>
        <fullName evidence="1">Uncharacterized protein</fullName>
    </submittedName>
</protein>
<name>A0ACC0AH80_CATRO</name>
<proteinExistence type="predicted"/>
<accession>A0ACC0AH80</accession>
<reference evidence="2" key="1">
    <citation type="journal article" date="2023" name="Nat. Plants">
        <title>Single-cell RNA sequencing provides a high-resolution roadmap for understanding the multicellular compartmentation of specialized metabolism.</title>
        <authorList>
            <person name="Sun S."/>
            <person name="Shen X."/>
            <person name="Li Y."/>
            <person name="Li Y."/>
            <person name="Wang S."/>
            <person name="Li R."/>
            <person name="Zhang H."/>
            <person name="Shen G."/>
            <person name="Guo B."/>
            <person name="Wei J."/>
            <person name="Xu J."/>
            <person name="St-Pierre B."/>
            <person name="Chen S."/>
            <person name="Sun C."/>
        </authorList>
    </citation>
    <scope>NUCLEOTIDE SEQUENCE [LARGE SCALE GENOMIC DNA]</scope>
</reference>
<keyword evidence="2" id="KW-1185">Reference proteome</keyword>
<organism evidence="1 2">
    <name type="scientific">Catharanthus roseus</name>
    <name type="common">Madagascar periwinkle</name>
    <name type="synonym">Vinca rosea</name>
    <dbReference type="NCBI Taxonomy" id="4058"/>
    <lineage>
        <taxon>Eukaryota</taxon>
        <taxon>Viridiplantae</taxon>
        <taxon>Streptophyta</taxon>
        <taxon>Embryophyta</taxon>
        <taxon>Tracheophyta</taxon>
        <taxon>Spermatophyta</taxon>
        <taxon>Magnoliopsida</taxon>
        <taxon>eudicotyledons</taxon>
        <taxon>Gunneridae</taxon>
        <taxon>Pentapetalae</taxon>
        <taxon>asterids</taxon>
        <taxon>lamiids</taxon>
        <taxon>Gentianales</taxon>
        <taxon>Apocynaceae</taxon>
        <taxon>Rauvolfioideae</taxon>
        <taxon>Vinceae</taxon>
        <taxon>Catharanthinae</taxon>
        <taxon>Catharanthus</taxon>
    </lineage>
</organism>